<dbReference type="InterPro" id="IPR001633">
    <property type="entry name" value="EAL_dom"/>
</dbReference>
<dbReference type="InterPro" id="IPR035919">
    <property type="entry name" value="EAL_sf"/>
</dbReference>
<name>A0ABY7TH08_9SPHN</name>
<dbReference type="Pfam" id="PF00563">
    <property type="entry name" value="EAL"/>
    <property type="match status" value="1"/>
</dbReference>
<dbReference type="InterPro" id="IPR052155">
    <property type="entry name" value="Biofilm_reg_signaling"/>
</dbReference>
<organism evidence="3 4">
    <name type="scientific">Sphingomonas naphthae</name>
    <dbReference type="NCBI Taxonomy" id="1813468"/>
    <lineage>
        <taxon>Bacteria</taxon>
        <taxon>Pseudomonadati</taxon>
        <taxon>Pseudomonadota</taxon>
        <taxon>Alphaproteobacteria</taxon>
        <taxon>Sphingomonadales</taxon>
        <taxon>Sphingomonadaceae</taxon>
        <taxon>Sphingomonas</taxon>
    </lineage>
</organism>
<gene>
    <name evidence="3" type="ORF">PQ455_12740</name>
</gene>
<dbReference type="Proteomes" id="UP001220395">
    <property type="component" value="Chromosome"/>
</dbReference>
<dbReference type="EMBL" id="CP117411">
    <property type="protein sequence ID" value="WCT72498.1"/>
    <property type="molecule type" value="Genomic_DNA"/>
</dbReference>
<feature type="domain" description="EAL" evidence="1">
    <location>
        <begin position="316"/>
        <end position="572"/>
    </location>
</feature>
<keyword evidence="4" id="KW-1185">Reference proteome</keyword>
<dbReference type="PANTHER" id="PTHR44757:SF2">
    <property type="entry name" value="BIOFILM ARCHITECTURE MAINTENANCE PROTEIN MBAA"/>
    <property type="match status" value="1"/>
</dbReference>
<dbReference type="NCBIfam" id="TIGR00254">
    <property type="entry name" value="GGDEF"/>
    <property type="match status" value="1"/>
</dbReference>
<dbReference type="Pfam" id="PF00990">
    <property type="entry name" value="GGDEF"/>
    <property type="match status" value="1"/>
</dbReference>
<dbReference type="CDD" id="cd01948">
    <property type="entry name" value="EAL"/>
    <property type="match status" value="1"/>
</dbReference>
<dbReference type="SMART" id="SM00052">
    <property type="entry name" value="EAL"/>
    <property type="match status" value="1"/>
</dbReference>
<dbReference type="PROSITE" id="PS50887">
    <property type="entry name" value="GGDEF"/>
    <property type="match status" value="1"/>
</dbReference>
<dbReference type="SUPFAM" id="SSF55073">
    <property type="entry name" value="Nucleotide cyclase"/>
    <property type="match status" value="1"/>
</dbReference>
<evidence type="ECO:0000259" key="2">
    <source>
        <dbReference type="PROSITE" id="PS50887"/>
    </source>
</evidence>
<dbReference type="PROSITE" id="PS50883">
    <property type="entry name" value="EAL"/>
    <property type="match status" value="1"/>
</dbReference>
<sequence length="574" mass="62355">MHAAKAQWDDPTGTIATIMRDVPSSADESDWGRRRQLLLDALPIASGIFEARENCVVATATNSRLDNLLNAGLDGVDAHWLNHALEHFLATGDESLELEWQREEVGQRHFTVRLHRIAPTDNTARCVASFVDRTAQVETERSLRTEMLHDSLTGLPNRLAFNEAVDEAIAGEEDKEAYAVLIVDLKRFSRINECMGSMAGDELIITVARRMMASLRDGDILARLGGNEFGILLRLGDGPGDALHAAKRISAALASPIRLSELEIRIDCAVGCALLSRQVAGAGDLIRNAQVALKRAKNTGKVEVYQPGEVNAARRRFSLETQLRRAIDADELSLHFQPLVDLDKGGISGFEALARWTPPGGAPISPVEFIPVAEECGLIVPLGRWVMDAAARTLADWDRQLGAPSDLYFSVNVSAVQLQRDDVAGHVASVLADHRIAGSRITLELTESSIIADPERAKRVVVALKDLDAAIAMDDFGTGYSSLAFLQKLPIDILKIDRSFVSGMLGDRDAVAIVRAVLSLADALGMRTTAEGIETVELAQTLTALGCTTGQGYYWSKPLPADQALDYYRARHVG</sequence>
<accession>A0ABY7TH08</accession>
<protein>
    <submittedName>
        <fullName evidence="3">EAL domain-containing protein</fullName>
    </submittedName>
</protein>
<dbReference type="RefSeq" id="WP_273686460.1">
    <property type="nucleotide sequence ID" value="NZ_CP117411.1"/>
</dbReference>
<proteinExistence type="predicted"/>
<evidence type="ECO:0000313" key="4">
    <source>
        <dbReference type="Proteomes" id="UP001220395"/>
    </source>
</evidence>
<dbReference type="PANTHER" id="PTHR44757">
    <property type="entry name" value="DIGUANYLATE CYCLASE DGCP"/>
    <property type="match status" value="1"/>
</dbReference>
<dbReference type="CDD" id="cd01949">
    <property type="entry name" value="GGDEF"/>
    <property type="match status" value="1"/>
</dbReference>
<dbReference type="InterPro" id="IPR029787">
    <property type="entry name" value="Nucleotide_cyclase"/>
</dbReference>
<feature type="domain" description="GGDEF" evidence="2">
    <location>
        <begin position="176"/>
        <end position="309"/>
    </location>
</feature>
<dbReference type="Gene3D" id="3.20.20.450">
    <property type="entry name" value="EAL domain"/>
    <property type="match status" value="1"/>
</dbReference>
<evidence type="ECO:0000259" key="1">
    <source>
        <dbReference type="PROSITE" id="PS50883"/>
    </source>
</evidence>
<dbReference type="InterPro" id="IPR000160">
    <property type="entry name" value="GGDEF_dom"/>
</dbReference>
<dbReference type="SUPFAM" id="SSF141868">
    <property type="entry name" value="EAL domain-like"/>
    <property type="match status" value="1"/>
</dbReference>
<dbReference type="Gene3D" id="3.30.70.270">
    <property type="match status" value="1"/>
</dbReference>
<reference evidence="3 4" key="1">
    <citation type="submission" date="2023-02" db="EMBL/GenBank/DDBJ databases">
        <title>Genome sequence of Sphingomonas naphthae.</title>
        <authorList>
            <person name="Kim S."/>
            <person name="Heo J."/>
            <person name="Kwon S.-W."/>
        </authorList>
    </citation>
    <scope>NUCLEOTIDE SEQUENCE [LARGE SCALE GENOMIC DNA]</scope>
    <source>
        <strain evidence="3 4">KACC 18716</strain>
    </source>
</reference>
<dbReference type="SMART" id="SM00267">
    <property type="entry name" value="GGDEF"/>
    <property type="match status" value="1"/>
</dbReference>
<evidence type="ECO:0000313" key="3">
    <source>
        <dbReference type="EMBL" id="WCT72498.1"/>
    </source>
</evidence>
<dbReference type="InterPro" id="IPR043128">
    <property type="entry name" value="Rev_trsase/Diguanyl_cyclase"/>
</dbReference>